<dbReference type="EMBL" id="JADCNM010000533">
    <property type="protein sequence ID" value="KAG0446845.1"/>
    <property type="molecule type" value="Genomic_DNA"/>
</dbReference>
<reference evidence="4 5" key="1">
    <citation type="journal article" date="2020" name="Nat. Food">
        <title>A phased Vanilla planifolia genome enables genetic improvement of flavour and production.</title>
        <authorList>
            <person name="Hasing T."/>
            <person name="Tang H."/>
            <person name="Brym M."/>
            <person name="Khazi F."/>
            <person name="Huang T."/>
            <person name="Chambers A.H."/>
        </authorList>
    </citation>
    <scope>NUCLEOTIDE SEQUENCE [LARGE SCALE GENOMIC DNA]</scope>
    <source>
        <tissue evidence="3">Leaf</tissue>
    </source>
</reference>
<evidence type="ECO:0000313" key="2">
    <source>
        <dbReference type="EMBL" id="KAG0446845.1"/>
    </source>
</evidence>
<evidence type="ECO:0000256" key="1">
    <source>
        <dbReference type="SAM" id="MobiDB-lite"/>
    </source>
</evidence>
<feature type="compositionally biased region" description="Polar residues" evidence="1">
    <location>
        <begin position="1"/>
        <end position="14"/>
    </location>
</feature>
<comment type="caution">
    <text evidence="3">The sequence shown here is derived from an EMBL/GenBank/DDBJ whole genome shotgun (WGS) entry which is preliminary data.</text>
</comment>
<dbReference type="AlphaFoldDB" id="A0A835U2Z3"/>
<evidence type="ECO:0000313" key="5">
    <source>
        <dbReference type="Proteomes" id="UP000639772"/>
    </source>
</evidence>
<feature type="region of interest" description="Disordered" evidence="1">
    <location>
        <begin position="1"/>
        <end position="30"/>
    </location>
</feature>
<evidence type="ECO:0000313" key="3">
    <source>
        <dbReference type="EMBL" id="KAG0446933.1"/>
    </source>
</evidence>
<dbReference type="Proteomes" id="UP000639772">
    <property type="component" value="Unassembled WGS sequence"/>
</dbReference>
<proteinExistence type="predicted"/>
<gene>
    <name evidence="3" type="ORF">HPP92_028606</name>
    <name evidence="2" type="ORF">HPP92_028612</name>
</gene>
<organism evidence="3 4">
    <name type="scientific">Vanilla planifolia</name>
    <name type="common">Vanilla</name>
    <dbReference type="NCBI Taxonomy" id="51239"/>
    <lineage>
        <taxon>Eukaryota</taxon>
        <taxon>Viridiplantae</taxon>
        <taxon>Streptophyta</taxon>
        <taxon>Embryophyta</taxon>
        <taxon>Tracheophyta</taxon>
        <taxon>Spermatophyta</taxon>
        <taxon>Magnoliopsida</taxon>
        <taxon>Liliopsida</taxon>
        <taxon>Asparagales</taxon>
        <taxon>Orchidaceae</taxon>
        <taxon>Vanilloideae</taxon>
        <taxon>Vanilleae</taxon>
        <taxon>Vanilla</taxon>
    </lineage>
</organism>
<protein>
    <submittedName>
        <fullName evidence="3">Uncharacterized protein</fullName>
    </submittedName>
</protein>
<sequence>MRSQLEAQGQTNCREISGSEDPGDFQGRRKARRWLRPSISIYEAEESREHGRIQRFFVWTVNQTRAETENMAAGAAGPALQFNKATLSPAI</sequence>
<keyword evidence="4" id="KW-1185">Reference proteome</keyword>
<dbReference type="Proteomes" id="UP000636800">
    <property type="component" value="Unassembled WGS sequence"/>
</dbReference>
<evidence type="ECO:0000313" key="4">
    <source>
        <dbReference type="Proteomes" id="UP000636800"/>
    </source>
</evidence>
<dbReference type="EMBL" id="JADCNL010000532">
    <property type="protein sequence ID" value="KAG0446933.1"/>
    <property type="molecule type" value="Genomic_DNA"/>
</dbReference>
<name>A0A835U2Z3_VANPL</name>
<accession>A0A835U2Z3</accession>